<reference evidence="3" key="1">
    <citation type="submission" date="2016-10" db="EMBL/GenBank/DDBJ databases">
        <authorList>
            <person name="Varghese N."/>
            <person name="Submissions S."/>
        </authorList>
    </citation>
    <scope>NUCLEOTIDE SEQUENCE [LARGE SCALE GENOMIC DNA]</scope>
    <source>
        <strain evidence="3">CGMCC 1.12041</strain>
    </source>
</reference>
<dbReference type="EMBL" id="FOLD01000028">
    <property type="protein sequence ID" value="SFD54292.1"/>
    <property type="molecule type" value="Genomic_DNA"/>
</dbReference>
<protein>
    <recommendedName>
        <fullName evidence="4">DUF2812 domain-containing protein</fullName>
    </recommendedName>
</protein>
<accession>A0A1I1T6S3</accession>
<keyword evidence="1" id="KW-1133">Transmembrane helix</keyword>
<dbReference type="Pfam" id="PF11193">
    <property type="entry name" value="DUF2812"/>
    <property type="match status" value="1"/>
</dbReference>
<evidence type="ECO:0000313" key="2">
    <source>
        <dbReference type="EMBL" id="SFD54292.1"/>
    </source>
</evidence>
<dbReference type="Proteomes" id="UP000198639">
    <property type="component" value="Unassembled WGS sequence"/>
</dbReference>
<name>A0A1I1T6S3_9BURK</name>
<dbReference type="STRING" id="1164594.SAMN05216204_12815"/>
<dbReference type="InterPro" id="IPR021359">
    <property type="entry name" value="DUF2812"/>
</dbReference>
<proteinExistence type="predicted"/>
<dbReference type="OrthoDB" id="8757095at2"/>
<evidence type="ECO:0008006" key="4">
    <source>
        <dbReference type="Google" id="ProtNLM"/>
    </source>
</evidence>
<keyword evidence="1" id="KW-0472">Membrane</keyword>
<feature type="transmembrane region" description="Helical" evidence="1">
    <location>
        <begin position="143"/>
        <end position="165"/>
    </location>
</feature>
<keyword evidence="3" id="KW-1185">Reference proteome</keyword>
<feature type="transmembrane region" description="Helical" evidence="1">
    <location>
        <begin position="115"/>
        <end position="131"/>
    </location>
</feature>
<evidence type="ECO:0000256" key="1">
    <source>
        <dbReference type="SAM" id="Phobius"/>
    </source>
</evidence>
<dbReference type="RefSeq" id="WP_091876223.1">
    <property type="nucleotide sequence ID" value="NZ_FOLD01000028.1"/>
</dbReference>
<sequence length="180" mass="20477">MSKTVTTFKFFWAHEDEQQEAWLRAMARQGLHLLDVNPLCFWTFRRGEPADTIYRIDYPGASQDPSFQQLMQDAGWSLAATTVGWHYWRTQAVQGKAPELFTDNASKAKKFKDRLAMLVASCLPLFVMVVITDKQLVREQLSLPFLVPLCVVLALYVLIVPYTVVKLMARIRQLGGPIAA</sequence>
<gene>
    <name evidence="2" type="ORF">SAMN05216204_12815</name>
</gene>
<keyword evidence="1" id="KW-0812">Transmembrane</keyword>
<evidence type="ECO:0000313" key="3">
    <source>
        <dbReference type="Proteomes" id="UP000198639"/>
    </source>
</evidence>
<dbReference type="AlphaFoldDB" id="A0A1I1T6S3"/>
<organism evidence="2 3">
    <name type="scientific">Massilia yuzhufengensis</name>
    <dbReference type="NCBI Taxonomy" id="1164594"/>
    <lineage>
        <taxon>Bacteria</taxon>
        <taxon>Pseudomonadati</taxon>
        <taxon>Pseudomonadota</taxon>
        <taxon>Betaproteobacteria</taxon>
        <taxon>Burkholderiales</taxon>
        <taxon>Oxalobacteraceae</taxon>
        <taxon>Telluria group</taxon>
        <taxon>Massilia</taxon>
    </lineage>
</organism>